<dbReference type="GO" id="GO:0004659">
    <property type="term" value="F:prenyltransferase activity"/>
    <property type="evidence" value="ECO:0007669"/>
    <property type="project" value="InterPro"/>
</dbReference>
<evidence type="ECO:0000256" key="6">
    <source>
        <dbReference type="RuleBase" id="RU004466"/>
    </source>
</evidence>
<dbReference type="GO" id="GO:0046872">
    <property type="term" value="F:metal ion binding"/>
    <property type="evidence" value="ECO:0007669"/>
    <property type="project" value="UniProtKB-KW"/>
</dbReference>
<dbReference type="Pfam" id="PF00348">
    <property type="entry name" value="polyprenyl_synt"/>
    <property type="match status" value="1"/>
</dbReference>
<keyword evidence="3 6" id="KW-0808">Transferase</keyword>
<dbReference type="InterPro" id="IPR000092">
    <property type="entry name" value="Polyprenyl_synt"/>
</dbReference>
<dbReference type="CDD" id="cd00685">
    <property type="entry name" value="Trans_IPPS_HT"/>
    <property type="match status" value="1"/>
</dbReference>
<dbReference type="OrthoDB" id="9805316at2"/>
<organism evidence="7 8">
    <name type="scientific">Dethiosulfatibacter aminovorans DSM 17477</name>
    <dbReference type="NCBI Taxonomy" id="1121476"/>
    <lineage>
        <taxon>Bacteria</taxon>
        <taxon>Bacillati</taxon>
        <taxon>Bacillota</taxon>
        <taxon>Tissierellia</taxon>
        <taxon>Dethiosulfatibacter</taxon>
    </lineage>
</organism>
<proteinExistence type="inferred from homology"/>
<dbReference type="PANTHER" id="PTHR12001:SF69">
    <property type="entry name" value="ALL TRANS-POLYPRENYL-DIPHOSPHATE SYNTHASE PDSS1"/>
    <property type="match status" value="1"/>
</dbReference>
<dbReference type="SUPFAM" id="SSF48576">
    <property type="entry name" value="Terpenoid synthases"/>
    <property type="match status" value="1"/>
</dbReference>
<dbReference type="RefSeq" id="WP_073046967.1">
    <property type="nucleotide sequence ID" value="NZ_FQZL01000005.1"/>
</dbReference>
<evidence type="ECO:0000256" key="1">
    <source>
        <dbReference type="ARBA" id="ARBA00001946"/>
    </source>
</evidence>
<dbReference type="Gene3D" id="1.10.600.10">
    <property type="entry name" value="Farnesyl Diphosphate Synthase"/>
    <property type="match status" value="1"/>
</dbReference>
<dbReference type="InterPro" id="IPR033749">
    <property type="entry name" value="Polyprenyl_synt_CS"/>
</dbReference>
<reference evidence="7 8" key="1">
    <citation type="submission" date="2016-11" db="EMBL/GenBank/DDBJ databases">
        <authorList>
            <person name="Jaros S."/>
            <person name="Januszkiewicz K."/>
            <person name="Wedrychowicz H."/>
        </authorList>
    </citation>
    <scope>NUCLEOTIDE SEQUENCE [LARGE SCALE GENOMIC DNA]</scope>
    <source>
        <strain evidence="7 8">DSM 17477</strain>
    </source>
</reference>
<dbReference type="GO" id="GO:0008299">
    <property type="term" value="P:isoprenoid biosynthetic process"/>
    <property type="evidence" value="ECO:0007669"/>
    <property type="project" value="InterPro"/>
</dbReference>
<dbReference type="AlphaFoldDB" id="A0A1M6C921"/>
<dbReference type="InterPro" id="IPR008949">
    <property type="entry name" value="Isoprenoid_synthase_dom_sf"/>
</dbReference>
<dbReference type="PROSITE" id="PS00723">
    <property type="entry name" value="POLYPRENYL_SYNTHASE_1"/>
    <property type="match status" value="1"/>
</dbReference>
<evidence type="ECO:0000256" key="5">
    <source>
        <dbReference type="ARBA" id="ARBA00022842"/>
    </source>
</evidence>
<keyword evidence="8" id="KW-1185">Reference proteome</keyword>
<dbReference type="SFLD" id="SFLDS00005">
    <property type="entry name" value="Isoprenoid_Synthase_Type_I"/>
    <property type="match status" value="1"/>
</dbReference>
<evidence type="ECO:0000313" key="7">
    <source>
        <dbReference type="EMBL" id="SHI57527.1"/>
    </source>
</evidence>
<gene>
    <name evidence="7" type="ORF">SAMN02745751_00627</name>
</gene>
<protein>
    <submittedName>
        <fullName evidence="7">Heptaprenyl diphosphate synthase</fullName>
    </submittedName>
</protein>
<comment type="similarity">
    <text evidence="2 6">Belongs to the FPP/GGPP synthase family.</text>
</comment>
<keyword evidence="5" id="KW-0460">Magnesium</keyword>
<keyword evidence="4" id="KW-0479">Metal-binding</keyword>
<evidence type="ECO:0000256" key="2">
    <source>
        <dbReference type="ARBA" id="ARBA00006706"/>
    </source>
</evidence>
<evidence type="ECO:0000313" key="8">
    <source>
        <dbReference type="Proteomes" id="UP000184052"/>
    </source>
</evidence>
<dbReference type="Proteomes" id="UP000184052">
    <property type="component" value="Unassembled WGS sequence"/>
</dbReference>
<dbReference type="EMBL" id="FQZL01000005">
    <property type="protein sequence ID" value="SHI57527.1"/>
    <property type="molecule type" value="Genomic_DNA"/>
</dbReference>
<evidence type="ECO:0000256" key="3">
    <source>
        <dbReference type="ARBA" id="ARBA00022679"/>
    </source>
</evidence>
<sequence>MTLFWDNNIGVRDEIIKVEMKMREALYTRSPSMRHIIDYLLEKGGKYIRSGLMILAAGNGDYDSDRITTLAASMEMVHLATLVHDDIIDDSDMRRGKESIQSKFGKDTAVYTGDYIFAKAYRLVAMNYNDHIDRFADRMESICMGEVIQNENRYNSNMNVRKYLRIISGKTAALFGLSILLGMHEAGFSEKESRTMGMCGYHAGMAFQIIDDCLDYSSDLKTMGKNTRTDLTNGIYTLPLIYALGDDKKGMLRDCIDSDRIDMDMIQRLVVENGGLEKSMDLAGKYTKKSITVLKDTGYRNNEEIMGVMKKLLGRKY</sequence>
<dbReference type="STRING" id="1121476.SAMN02745751_00627"/>
<comment type="cofactor">
    <cofactor evidence="1">
        <name>Mg(2+)</name>
        <dbReference type="ChEBI" id="CHEBI:18420"/>
    </cofactor>
</comment>
<dbReference type="PANTHER" id="PTHR12001">
    <property type="entry name" value="GERANYLGERANYL PYROPHOSPHATE SYNTHASE"/>
    <property type="match status" value="1"/>
</dbReference>
<evidence type="ECO:0000256" key="4">
    <source>
        <dbReference type="ARBA" id="ARBA00022723"/>
    </source>
</evidence>
<name>A0A1M6C921_9FIRM</name>
<accession>A0A1M6C921</accession>